<dbReference type="PANTHER" id="PTHR13260">
    <property type="entry name" value="ANAPHASE PROMOTING COMPLEX SUBUNIT 4 APC4"/>
    <property type="match status" value="1"/>
</dbReference>
<gene>
    <name evidence="7" type="ORF">SPHA_40900</name>
</gene>
<dbReference type="Proteomes" id="UP000597762">
    <property type="component" value="Unassembled WGS sequence"/>
</dbReference>
<evidence type="ECO:0000256" key="1">
    <source>
        <dbReference type="ARBA" id="ARBA00022618"/>
    </source>
</evidence>
<evidence type="ECO:0000256" key="2">
    <source>
        <dbReference type="ARBA" id="ARBA00022776"/>
    </source>
</evidence>
<dbReference type="InterPro" id="IPR024789">
    <property type="entry name" value="APC4"/>
</dbReference>
<dbReference type="GO" id="GO:0005680">
    <property type="term" value="C:anaphase-promoting complex"/>
    <property type="evidence" value="ECO:0007669"/>
    <property type="project" value="InterPro"/>
</dbReference>
<dbReference type="AlphaFoldDB" id="A0A812CRP7"/>
<dbReference type="EMBL" id="CAHIKZ030001946">
    <property type="protein sequence ID" value="CAE1277861.1"/>
    <property type="molecule type" value="Genomic_DNA"/>
</dbReference>
<evidence type="ECO:0000256" key="5">
    <source>
        <dbReference type="SAM" id="MobiDB-lite"/>
    </source>
</evidence>
<evidence type="ECO:0000256" key="3">
    <source>
        <dbReference type="ARBA" id="ARBA00022786"/>
    </source>
</evidence>
<dbReference type="GO" id="GO:0070979">
    <property type="term" value="P:protein K11-linked ubiquitination"/>
    <property type="evidence" value="ECO:0007669"/>
    <property type="project" value="TreeGrafter"/>
</dbReference>
<feature type="region of interest" description="Disordered" evidence="5">
    <location>
        <begin position="196"/>
        <end position="256"/>
    </location>
</feature>
<reference evidence="7" key="1">
    <citation type="submission" date="2021-01" db="EMBL/GenBank/DDBJ databases">
        <authorList>
            <person name="Li R."/>
            <person name="Bekaert M."/>
        </authorList>
    </citation>
    <scope>NUCLEOTIDE SEQUENCE</scope>
    <source>
        <strain evidence="7">Farmed</strain>
    </source>
</reference>
<comment type="caution">
    <text evidence="7">The sequence shown here is derived from an EMBL/GenBank/DDBJ whole genome shotgun (WGS) entry which is preliminary data.</text>
</comment>
<dbReference type="GO" id="GO:0031145">
    <property type="term" value="P:anaphase-promoting complex-dependent catabolic process"/>
    <property type="evidence" value="ECO:0007669"/>
    <property type="project" value="InterPro"/>
</dbReference>
<organism evidence="7 8">
    <name type="scientific">Acanthosepion pharaonis</name>
    <name type="common">Pharaoh cuttlefish</name>
    <name type="synonym">Sepia pharaonis</name>
    <dbReference type="NCBI Taxonomy" id="158019"/>
    <lineage>
        <taxon>Eukaryota</taxon>
        <taxon>Metazoa</taxon>
        <taxon>Spiralia</taxon>
        <taxon>Lophotrochozoa</taxon>
        <taxon>Mollusca</taxon>
        <taxon>Cephalopoda</taxon>
        <taxon>Coleoidea</taxon>
        <taxon>Decapodiformes</taxon>
        <taxon>Sepiida</taxon>
        <taxon>Sepiina</taxon>
        <taxon>Sepiidae</taxon>
        <taxon>Acanthosepion</taxon>
    </lineage>
</organism>
<protein>
    <submittedName>
        <fullName evidence="7">APC4</fullName>
    </submittedName>
</protein>
<accession>A0A812CRP7</accession>
<feature type="domain" description="Anaphase-promoting complex subunit 4 C-terminal half WD40" evidence="6">
    <location>
        <begin position="78"/>
        <end position="186"/>
    </location>
</feature>
<dbReference type="InterPro" id="IPR056358">
    <property type="entry name" value="APC4_C"/>
</dbReference>
<evidence type="ECO:0000313" key="8">
    <source>
        <dbReference type="Proteomes" id="UP000597762"/>
    </source>
</evidence>
<dbReference type="OrthoDB" id="2110451at2759"/>
<sequence>MVFIIEVFHTLRNVACDYSFIIPEYVVKHKTAHVCQQNLFLQPTRPPTFPSTPPSRLIISLYLFFTHLPRRRFSGPMSFTDLRFRILDVSYYDEKTLSVLLQDETRGNPVLAQLPIAAVDTNWFTNVPHGTSNFFLSELQCHNVGDQIDPLACRSLENMKALSFAVSGSRKVAAVLFSSRRRCRVFLMDAEDDDDEDTMFESTCNETGPNECKATDKSDSEAWTLAPEAADNSTAEGDSLGADDEDKENTSIMEME</sequence>
<keyword evidence="1" id="KW-0132">Cell division</keyword>
<proteinExistence type="predicted"/>
<evidence type="ECO:0000313" key="7">
    <source>
        <dbReference type="EMBL" id="CAE1277861.1"/>
    </source>
</evidence>
<keyword evidence="2" id="KW-0498">Mitosis</keyword>
<dbReference type="Pfam" id="PF23405">
    <property type="entry name" value="WD40_APC4_C-half"/>
    <property type="match status" value="1"/>
</dbReference>
<dbReference type="GO" id="GO:0051301">
    <property type="term" value="P:cell division"/>
    <property type="evidence" value="ECO:0007669"/>
    <property type="project" value="UniProtKB-KW"/>
</dbReference>
<evidence type="ECO:0000259" key="6">
    <source>
        <dbReference type="Pfam" id="PF23405"/>
    </source>
</evidence>
<dbReference type="GO" id="GO:0034399">
    <property type="term" value="C:nuclear periphery"/>
    <property type="evidence" value="ECO:0007669"/>
    <property type="project" value="TreeGrafter"/>
</dbReference>
<keyword evidence="3" id="KW-0833">Ubl conjugation pathway</keyword>
<keyword evidence="4" id="KW-0131">Cell cycle</keyword>
<evidence type="ECO:0000256" key="4">
    <source>
        <dbReference type="ARBA" id="ARBA00023306"/>
    </source>
</evidence>
<dbReference type="PANTHER" id="PTHR13260:SF0">
    <property type="entry name" value="ANAPHASE-PROMOTING COMPLEX SUBUNIT 4"/>
    <property type="match status" value="1"/>
</dbReference>
<name>A0A812CRP7_ACAPH</name>
<keyword evidence="8" id="KW-1185">Reference proteome</keyword>